<dbReference type="Proteomes" id="UP000620133">
    <property type="component" value="Chromosome"/>
</dbReference>
<proteinExistence type="predicted"/>
<dbReference type="Gene3D" id="2.40.50.1020">
    <property type="entry name" value="LytTr DNA-binding domain"/>
    <property type="match status" value="1"/>
</dbReference>
<dbReference type="PANTHER" id="PTHR37299">
    <property type="entry name" value="TRANSCRIPTIONAL REGULATOR-RELATED"/>
    <property type="match status" value="1"/>
</dbReference>
<evidence type="ECO:0000313" key="1">
    <source>
        <dbReference type="EMBL" id="BCR36284.1"/>
    </source>
</evidence>
<dbReference type="AlphaFoldDB" id="A0A7U9XW82"/>
<name>A0A7U9XW82_9MOLU</name>
<dbReference type="SMART" id="SM00850">
    <property type="entry name" value="LytTR"/>
    <property type="match status" value="1"/>
</dbReference>
<dbReference type="GO" id="GO:0003677">
    <property type="term" value="F:DNA binding"/>
    <property type="evidence" value="ECO:0007669"/>
    <property type="project" value="InterPro"/>
</dbReference>
<dbReference type="GO" id="GO:0000156">
    <property type="term" value="F:phosphorelay response regulator activity"/>
    <property type="evidence" value="ECO:0007669"/>
    <property type="project" value="InterPro"/>
</dbReference>
<dbReference type="Pfam" id="PF04397">
    <property type="entry name" value="LytTR"/>
    <property type="match status" value="1"/>
</dbReference>
<evidence type="ECO:0000313" key="2">
    <source>
        <dbReference type="Proteomes" id="UP000620133"/>
    </source>
</evidence>
<keyword evidence="2" id="KW-1185">Reference proteome</keyword>
<dbReference type="EMBL" id="AP024412">
    <property type="protein sequence ID" value="BCR36284.1"/>
    <property type="molecule type" value="Genomic_DNA"/>
</dbReference>
<dbReference type="InterPro" id="IPR007492">
    <property type="entry name" value="LytTR_DNA-bd_dom"/>
</dbReference>
<dbReference type="KEGG" id="manr:MPAN_011770"/>
<gene>
    <name evidence="1" type="ORF">MPAN_011770</name>
</gene>
<protein>
    <submittedName>
        <fullName evidence="1">Uncharacterized protein</fullName>
    </submittedName>
</protein>
<dbReference type="PANTHER" id="PTHR37299:SF4">
    <property type="entry name" value="TRANSCRIPTIONAL REGULATOR"/>
    <property type="match status" value="1"/>
</dbReference>
<organism evidence="1 2">
    <name type="scientific">Mariniplasma anaerobium</name>
    <dbReference type="NCBI Taxonomy" id="2735436"/>
    <lineage>
        <taxon>Bacteria</taxon>
        <taxon>Bacillati</taxon>
        <taxon>Mycoplasmatota</taxon>
        <taxon>Mollicutes</taxon>
        <taxon>Acholeplasmatales</taxon>
        <taxon>Acholeplasmataceae</taxon>
        <taxon>Mariniplasma</taxon>
    </lineage>
</organism>
<accession>A0A7U9XW82</accession>
<reference evidence="1" key="1">
    <citation type="submission" date="2021-01" db="EMBL/GenBank/DDBJ databases">
        <title>Draft genome sequence of Acholeplasmataceae bacterium strain Mahy22.</title>
        <authorList>
            <person name="Watanabe M."/>
            <person name="Kojima H."/>
            <person name="Fukui M."/>
        </authorList>
    </citation>
    <scope>NUCLEOTIDE SEQUENCE</scope>
    <source>
        <strain evidence="1">Mahy22</strain>
    </source>
</reference>
<dbReference type="PROSITE" id="PS50930">
    <property type="entry name" value="HTH_LYTTR"/>
    <property type="match status" value="1"/>
</dbReference>
<dbReference type="InterPro" id="IPR046947">
    <property type="entry name" value="LytR-like"/>
</dbReference>
<dbReference type="RefSeq" id="WP_176238897.1">
    <property type="nucleotide sequence ID" value="NZ_AP024412.1"/>
</dbReference>
<sequence>MIKIIWSKDELSTLEEQLHNNHVNYVLINHLDNLPDHVVGIEIDDEKVDDLKKVIEMIEYEKMQMFFPTLDGFVQLYISNIYYIEAFGEDIVCHMRNLEQQHIKKLLYQLEMILEPYHFVRISKSFIVNLRQIKYIKVGLNAKLHLTLNNQSQLEVTRSFVKKFKKQLDL</sequence>